<reference evidence="3" key="2">
    <citation type="submission" date="2025-08" db="UniProtKB">
        <authorList>
            <consortium name="RefSeq"/>
        </authorList>
    </citation>
    <scope>IDENTIFICATION</scope>
    <source>
        <tissue evidence="3">Leaf</tissue>
    </source>
</reference>
<dbReference type="InterPro" id="IPR002156">
    <property type="entry name" value="RNaseH_domain"/>
</dbReference>
<name>A0ABM0Y4J6_CAMSA</name>
<proteinExistence type="predicted"/>
<dbReference type="PANTHER" id="PTHR33116:SF86">
    <property type="entry name" value="REVERSE TRANSCRIPTASE DOMAIN-CONTAINING PROTEIN"/>
    <property type="match status" value="1"/>
</dbReference>
<evidence type="ECO:0000259" key="1">
    <source>
        <dbReference type="Pfam" id="PF13456"/>
    </source>
</evidence>
<feature type="domain" description="RNase H type-1" evidence="1">
    <location>
        <begin position="401"/>
        <end position="492"/>
    </location>
</feature>
<dbReference type="Proteomes" id="UP000694864">
    <property type="component" value="Chromosome 20"/>
</dbReference>
<dbReference type="RefSeq" id="XP_010495357.1">
    <property type="nucleotide sequence ID" value="XM_010497055.1"/>
</dbReference>
<dbReference type="PANTHER" id="PTHR33116">
    <property type="entry name" value="REVERSE TRANSCRIPTASE ZINC-BINDING DOMAIN-CONTAINING PROTEIN-RELATED-RELATED"/>
    <property type="match status" value="1"/>
</dbReference>
<evidence type="ECO:0000313" key="2">
    <source>
        <dbReference type="Proteomes" id="UP000694864"/>
    </source>
</evidence>
<organism evidence="2 3">
    <name type="scientific">Camelina sativa</name>
    <name type="common">False flax</name>
    <name type="synonym">Myagrum sativum</name>
    <dbReference type="NCBI Taxonomy" id="90675"/>
    <lineage>
        <taxon>Eukaryota</taxon>
        <taxon>Viridiplantae</taxon>
        <taxon>Streptophyta</taxon>
        <taxon>Embryophyta</taxon>
        <taxon>Tracheophyta</taxon>
        <taxon>Spermatophyta</taxon>
        <taxon>Magnoliopsida</taxon>
        <taxon>eudicotyledons</taxon>
        <taxon>Gunneridae</taxon>
        <taxon>Pentapetalae</taxon>
        <taxon>rosids</taxon>
        <taxon>malvids</taxon>
        <taxon>Brassicales</taxon>
        <taxon>Brassicaceae</taxon>
        <taxon>Camelineae</taxon>
        <taxon>Camelina</taxon>
    </lineage>
</organism>
<keyword evidence="2" id="KW-1185">Reference proteome</keyword>
<reference evidence="2" key="1">
    <citation type="journal article" date="2014" name="Nat. Commun.">
        <title>The emerging biofuel crop Camelina sativa retains a highly undifferentiated hexaploid genome structure.</title>
        <authorList>
            <person name="Kagale S."/>
            <person name="Koh C."/>
            <person name="Nixon J."/>
            <person name="Bollina V."/>
            <person name="Clarke W.E."/>
            <person name="Tuteja R."/>
            <person name="Spillane C."/>
            <person name="Robinson S.J."/>
            <person name="Links M.G."/>
            <person name="Clarke C."/>
            <person name="Higgins E.E."/>
            <person name="Huebert T."/>
            <person name="Sharpe A.G."/>
            <person name="Parkin I.A."/>
        </authorList>
    </citation>
    <scope>NUCLEOTIDE SEQUENCE [LARGE SCALE GENOMIC DNA]</scope>
    <source>
        <strain evidence="2">cv. DH55</strain>
    </source>
</reference>
<evidence type="ECO:0000313" key="3">
    <source>
        <dbReference type="RefSeq" id="XP_010495357.1"/>
    </source>
</evidence>
<accession>A0ABM0Y4J6</accession>
<protein>
    <submittedName>
        <fullName evidence="3">Uncharacterized protein LOC104772442</fullName>
    </submittedName>
</protein>
<dbReference type="GeneID" id="104772442"/>
<sequence>MDIIGDYGKASWQEVNLEKLSIMFGKKVPPEVRTQIKAVMGISNEGGMGSYLGIPKNLQGSKTKVFRYINDRLDDRVNGWSTKFYRRLPMELTHLTNAISKFWWKSNDKARVCTESLGIGCEGNLGFRALEQFNDAMLAKQYFQKKHPLQAKKPYSPSFAWRSIFSTKSLVEHGSRWAIGSGCNVSVWRDPWIPDIQPRPANGRGRQLHPNLMVNHLINPSTKEWHMPILEEFLDPADIQIILSMEISKSFKPDKLIWHYTKSGKYSVKSGYRLARDLIREVEYGPTCTPLRAPPKIQQFFWQIASGSLPVLERLAHQGVRCDPLYLCIDGFPFGSLYSNLDFLLRASSQSAVSDISSRLPWIVWSIWKDRNKKVYQGIETEPDDVLIQVAIDKASDPLEGLGWWFCNSEDVTLLLGARSQRRGPSPLHSELQALVWAMASILACGVDCQIFEMDCGELLAMVQSPDNWPVFSNLLDEFSLLRSSFPSFMLSRIIFGLTVLLALRDR</sequence>
<gene>
    <name evidence="3" type="primary">LOC104772442</name>
</gene>
<dbReference type="Pfam" id="PF13456">
    <property type="entry name" value="RVT_3"/>
    <property type="match status" value="1"/>
</dbReference>